<protein>
    <submittedName>
        <fullName evidence="1">Uncharacterized protein</fullName>
    </submittedName>
</protein>
<dbReference type="Proteomes" id="UP000585474">
    <property type="component" value="Unassembled WGS sequence"/>
</dbReference>
<reference evidence="1 2" key="1">
    <citation type="submission" date="2019-07" db="EMBL/GenBank/DDBJ databases">
        <title>De Novo Assembly of kiwifruit Actinidia rufa.</title>
        <authorList>
            <person name="Sugita-Konishi S."/>
            <person name="Sato K."/>
            <person name="Mori E."/>
            <person name="Abe Y."/>
            <person name="Kisaki G."/>
            <person name="Hamano K."/>
            <person name="Suezawa K."/>
            <person name="Otani M."/>
            <person name="Fukuda T."/>
            <person name="Manabe T."/>
            <person name="Gomi K."/>
            <person name="Tabuchi M."/>
            <person name="Akimitsu K."/>
            <person name="Kataoka I."/>
        </authorList>
    </citation>
    <scope>NUCLEOTIDE SEQUENCE [LARGE SCALE GENOMIC DNA]</scope>
    <source>
        <strain evidence="2">cv. Fuchu</strain>
    </source>
</reference>
<gene>
    <name evidence="1" type="ORF">Acr_02g0014210</name>
</gene>
<evidence type="ECO:0000313" key="2">
    <source>
        <dbReference type="Proteomes" id="UP000585474"/>
    </source>
</evidence>
<proteinExistence type="predicted"/>
<dbReference type="AlphaFoldDB" id="A0A7J0E9K6"/>
<name>A0A7J0E9K6_9ERIC</name>
<keyword evidence="2" id="KW-1185">Reference proteome</keyword>
<sequence length="113" mass="12240">MPDLLNAWYFGGRHAEESSPGSPRSCLKGVPVGGELLGGDHLEGTSWLLGGDPLAPRRRSHGGKPWLHKGGNLGGGHLTPWRGLVSRRPLPLNIPVPWRSLLVQVSPQNQYVK</sequence>
<accession>A0A7J0E9K6</accession>
<comment type="caution">
    <text evidence="1">The sequence shown here is derived from an EMBL/GenBank/DDBJ whole genome shotgun (WGS) entry which is preliminary data.</text>
</comment>
<evidence type="ECO:0000313" key="1">
    <source>
        <dbReference type="EMBL" id="GFY83181.1"/>
    </source>
</evidence>
<dbReference type="EMBL" id="BJWL01000002">
    <property type="protein sequence ID" value="GFY83181.1"/>
    <property type="molecule type" value="Genomic_DNA"/>
</dbReference>
<organism evidence="1 2">
    <name type="scientific">Actinidia rufa</name>
    <dbReference type="NCBI Taxonomy" id="165716"/>
    <lineage>
        <taxon>Eukaryota</taxon>
        <taxon>Viridiplantae</taxon>
        <taxon>Streptophyta</taxon>
        <taxon>Embryophyta</taxon>
        <taxon>Tracheophyta</taxon>
        <taxon>Spermatophyta</taxon>
        <taxon>Magnoliopsida</taxon>
        <taxon>eudicotyledons</taxon>
        <taxon>Gunneridae</taxon>
        <taxon>Pentapetalae</taxon>
        <taxon>asterids</taxon>
        <taxon>Ericales</taxon>
        <taxon>Actinidiaceae</taxon>
        <taxon>Actinidia</taxon>
    </lineage>
</organism>